<feature type="non-terminal residue" evidence="1">
    <location>
        <position position="59"/>
    </location>
</feature>
<dbReference type="EMBL" id="CAJNJA010097785">
    <property type="protein sequence ID" value="CAE7942830.1"/>
    <property type="molecule type" value="Genomic_DNA"/>
</dbReference>
<reference evidence="1" key="1">
    <citation type="submission" date="2021-02" db="EMBL/GenBank/DDBJ databases">
        <authorList>
            <person name="Dougan E. K."/>
            <person name="Rhodes N."/>
            <person name="Thang M."/>
            <person name="Chan C."/>
        </authorList>
    </citation>
    <scope>NUCLEOTIDE SEQUENCE</scope>
</reference>
<keyword evidence="2" id="KW-1185">Reference proteome</keyword>
<dbReference type="Proteomes" id="UP000601435">
    <property type="component" value="Unassembled WGS sequence"/>
</dbReference>
<accession>A0A813CKA5</accession>
<dbReference type="AlphaFoldDB" id="A0A813CKA5"/>
<dbReference type="OrthoDB" id="409725at2759"/>
<protein>
    <submittedName>
        <fullName evidence="1">Uncharacterized protein</fullName>
    </submittedName>
</protein>
<comment type="caution">
    <text evidence="1">The sequence shown here is derived from an EMBL/GenBank/DDBJ whole genome shotgun (WGS) entry which is preliminary data.</text>
</comment>
<evidence type="ECO:0000313" key="2">
    <source>
        <dbReference type="Proteomes" id="UP000601435"/>
    </source>
</evidence>
<sequence length="59" mass="6831">MPANLIRQDQIEGKESWRDLIDIEMQTGKVPINLRRFMDYLGQDHLTGVLYGLVNLIVC</sequence>
<organism evidence="1 2">
    <name type="scientific">Symbiodinium necroappetens</name>
    <dbReference type="NCBI Taxonomy" id="1628268"/>
    <lineage>
        <taxon>Eukaryota</taxon>
        <taxon>Sar</taxon>
        <taxon>Alveolata</taxon>
        <taxon>Dinophyceae</taxon>
        <taxon>Suessiales</taxon>
        <taxon>Symbiodiniaceae</taxon>
        <taxon>Symbiodinium</taxon>
    </lineage>
</organism>
<evidence type="ECO:0000313" key="1">
    <source>
        <dbReference type="EMBL" id="CAE7942830.1"/>
    </source>
</evidence>
<gene>
    <name evidence="1" type="ORF">SNEC2469_LOCUS34810</name>
</gene>
<name>A0A813CKA5_9DINO</name>
<proteinExistence type="predicted"/>